<name>A0A4S4ME17_9APHY</name>
<feature type="chain" id="PRO_5020195699" description="Secreted protein" evidence="1">
    <location>
        <begin position="22"/>
        <end position="62"/>
    </location>
</feature>
<feature type="signal peptide" evidence="1">
    <location>
        <begin position="1"/>
        <end position="21"/>
    </location>
</feature>
<dbReference type="Proteomes" id="UP000308730">
    <property type="component" value="Unassembled WGS sequence"/>
</dbReference>
<accession>A0A4S4ME17</accession>
<evidence type="ECO:0000313" key="3">
    <source>
        <dbReference type="Proteomes" id="UP000308730"/>
    </source>
</evidence>
<keyword evidence="3" id="KW-1185">Reference proteome</keyword>
<organism evidence="2 3">
    <name type="scientific">Antrodiella citrinella</name>
    <dbReference type="NCBI Taxonomy" id="2447956"/>
    <lineage>
        <taxon>Eukaryota</taxon>
        <taxon>Fungi</taxon>
        <taxon>Dikarya</taxon>
        <taxon>Basidiomycota</taxon>
        <taxon>Agaricomycotina</taxon>
        <taxon>Agaricomycetes</taxon>
        <taxon>Polyporales</taxon>
        <taxon>Steccherinaceae</taxon>
        <taxon>Antrodiella</taxon>
    </lineage>
</organism>
<evidence type="ECO:0000313" key="2">
    <source>
        <dbReference type="EMBL" id="THH23157.1"/>
    </source>
</evidence>
<dbReference type="EMBL" id="SGPM01000387">
    <property type="protein sequence ID" value="THH23157.1"/>
    <property type="molecule type" value="Genomic_DNA"/>
</dbReference>
<reference evidence="2 3" key="1">
    <citation type="submission" date="2019-02" db="EMBL/GenBank/DDBJ databases">
        <title>Genome sequencing of the rare red list fungi Antrodiella citrinella (Flaviporus citrinellus).</title>
        <authorList>
            <person name="Buettner E."/>
            <person name="Kellner H."/>
        </authorList>
    </citation>
    <scope>NUCLEOTIDE SEQUENCE [LARGE SCALE GENOMIC DNA]</scope>
    <source>
        <strain evidence="2 3">DSM 108506</strain>
    </source>
</reference>
<gene>
    <name evidence="2" type="ORF">EUX98_g8020</name>
</gene>
<evidence type="ECO:0008006" key="4">
    <source>
        <dbReference type="Google" id="ProtNLM"/>
    </source>
</evidence>
<keyword evidence="1" id="KW-0732">Signal</keyword>
<protein>
    <recommendedName>
        <fullName evidence="4">Secreted protein</fullName>
    </recommendedName>
</protein>
<sequence length="62" mass="6458">MPATYMPPVTCLVALSSVTSATCSATLTTVLATHPATLTTVLATLAHPRRRHQPPALSSLET</sequence>
<dbReference type="AlphaFoldDB" id="A0A4S4ME17"/>
<comment type="caution">
    <text evidence="2">The sequence shown here is derived from an EMBL/GenBank/DDBJ whole genome shotgun (WGS) entry which is preliminary data.</text>
</comment>
<proteinExistence type="predicted"/>
<evidence type="ECO:0000256" key="1">
    <source>
        <dbReference type="SAM" id="SignalP"/>
    </source>
</evidence>